<dbReference type="Gene3D" id="3.90.120.10">
    <property type="entry name" value="DNA Methylase, subunit A, domain 2"/>
    <property type="match status" value="1"/>
</dbReference>
<dbReference type="NCBIfam" id="TIGR00675">
    <property type="entry name" value="dcm"/>
    <property type="match status" value="1"/>
</dbReference>
<keyword evidence="8" id="KW-1185">Reference proteome</keyword>
<comment type="similarity">
    <text evidence="4 5">Belongs to the class I-like SAM-binding methyltransferase superfamily. C5-methyltransferase family.</text>
</comment>
<dbReference type="OrthoDB" id="5376140at2759"/>
<dbReference type="OMA" id="ATHEISK"/>
<accession>A0A137PFU4</accession>
<organism evidence="7 8">
    <name type="scientific">Conidiobolus coronatus (strain ATCC 28846 / CBS 209.66 / NRRL 28638)</name>
    <name type="common">Delacroixia coronata</name>
    <dbReference type="NCBI Taxonomy" id="796925"/>
    <lineage>
        <taxon>Eukaryota</taxon>
        <taxon>Fungi</taxon>
        <taxon>Fungi incertae sedis</taxon>
        <taxon>Zoopagomycota</taxon>
        <taxon>Entomophthoromycotina</taxon>
        <taxon>Entomophthoromycetes</taxon>
        <taxon>Entomophthorales</taxon>
        <taxon>Ancylistaceae</taxon>
        <taxon>Conidiobolus</taxon>
    </lineage>
</organism>
<evidence type="ECO:0000256" key="3">
    <source>
        <dbReference type="ARBA" id="ARBA00022691"/>
    </source>
</evidence>
<evidence type="ECO:0000256" key="2">
    <source>
        <dbReference type="ARBA" id="ARBA00022679"/>
    </source>
</evidence>
<keyword evidence="2 4" id="KW-0808">Transferase</keyword>
<proteinExistence type="inferred from homology"/>
<dbReference type="Pfam" id="PF00145">
    <property type="entry name" value="DNA_methylase"/>
    <property type="match status" value="1"/>
</dbReference>
<dbReference type="GO" id="GO:0005634">
    <property type="term" value="C:nucleus"/>
    <property type="evidence" value="ECO:0007669"/>
    <property type="project" value="TreeGrafter"/>
</dbReference>
<dbReference type="STRING" id="796925.A0A137PFU4"/>
<evidence type="ECO:0000256" key="5">
    <source>
        <dbReference type="RuleBase" id="RU000416"/>
    </source>
</evidence>
<dbReference type="InterPro" id="IPR001525">
    <property type="entry name" value="C5_MeTfrase"/>
</dbReference>
<dbReference type="SUPFAM" id="SSF53335">
    <property type="entry name" value="S-adenosyl-L-methionine-dependent methyltransferases"/>
    <property type="match status" value="1"/>
</dbReference>
<comment type="catalytic activity">
    <reaction evidence="6">
        <text>a 2'-deoxycytidine in DNA + S-adenosyl-L-methionine = a 5-methyl-2'-deoxycytidine in DNA + S-adenosyl-L-homocysteine + H(+)</text>
        <dbReference type="Rhea" id="RHEA:13681"/>
        <dbReference type="Rhea" id="RHEA-COMP:11369"/>
        <dbReference type="Rhea" id="RHEA-COMP:11370"/>
        <dbReference type="ChEBI" id="CHEBI:15378"/>
        <dbReference type="ChEBI" id="CHEBI:57856"/>
        <dbReference type="ChEBI" id="CHEBI:59789"/>
        <dbReference type="ChEBI" id="CHEBI:85452"/>
        <dbReference type="ChEBI" id="CHEBI:85454"/>
        <dbReference type="EC" id="2.1.1.37"/>
    </reaction>
</comment>
<evidence type="ECO:0000256" key="4">
    <source>
        <dbReference type="PROSITE-ProRule" id="PRU01016"/>
    </source>
</evidence>
<dbReference type="EMBL" id="KQ964430">
    <property type="protein sequence ID" value="KXN73869.1"/>
    <property type="molecule type" value="Genomic_DNA"/>
</dbReference>
<evidence type="ECO:0000256" key="6">
    <source>
        <dbReference type="RuleBase" id="RU000417"/>
    </source>
</evidence>
<sequence length="424" mass="48082">MLPTETIANNYHAAGNQFYVNWMMNEYGEIVDLPDSAYNIDDCDLLTPKLKFLDLFSGCGSFSRGVQDSETAECRWSIDIDEDCTSSNILSSIGSTTEFYQNDSSDILKDLINNNLPFDINEVDMVISGPPCQGLSSLNKSRLSADATRNNSLMVNLLSYIDFIRPKFVLIEQVPSFAFRRETNNLEFDAFILFLVSIGYQIRSQKIDCGNHCVAQNRTRLFIWGARIGYKLPEFPEKSSYNYDEYQKLCGEIDSISNFPKKYLCAIPPIVLDDAISDLPYIGNGSIYHKNWPDHVVVALSDNIQKNVQILPYDSELSGEQWVYDITRKKESKESKFKHYYKRADRYKPLQTVTGNITPLSISLNSIHYEESRVLSVRECARAQGFNDSDCFSGSITSKYKQIANAVPRPVAYAIALELKKALV</sequence>
<keyword evidence="1 4" id="KW-0489">Methyltransferase</keyword>
<evidence type="ECO:0000256" key="1">
    <source>
        <dbReference type="ARBA" id="ARBA00022603"/>
    </source>
</evidence>
<dbReference type="GO" id="GO:0044027">
    <property type="term" value="P:negative regulation of gene expression via chromosomal CpG island methylation"/>
    <property type="evidence" value="ECO:0007669"/>
    <property type="project" value="TreeGrafter"/>
</dbReference>
<dbReference type="PROSITE" id="PS00094">
    <property type="entry name" value="C5_MTASE_1"/>
    <property type="match status" value="1"/>
</dbReference>
<feature type="active site" evidence="4">
    <location>
        <position position="132"/>
    </location>
</feature>
<name>A0A137PFU4_CONC2</name>
<dbReference type="Gene3D" id="3.40.50.150">
    <property type="entry name" value="Vaccinia Virus protein VP39"/>
    <property type="match status" value="1"/>
</dbReference>
<evidence type="ECO:0000313" key="7">
    <source>
        <dbReference type="EMBL" id="KXN73869.1"/>
    </source>
</evidence>
<dbReference type="PANTHER" id="PTHR10629:SF52">
    <property type="entry name" value="DNA (CYTOSINE-5)-METHYLTRANSFERASE 1"/>
    <property type="match status" value="1"/>
</dbReference>
<dbReference type="GO" id="GO:0003886">
    <property type="term" value="F:DNA (cytosine-5-)-methyltransferase activity"/>
    <property type="evidence" value="ECO:0007669"/>
    <property type="project" value="UniProtKB-EC"/>
</dbReference>
<dbReference type="EC" id="2.1.1.37" evidence="6"/>
<dbReference type="InterPro" id="IPR050390">
    <property type="entry name" value="C5-Methyltransferase"/>
</dbReference>
<dbReference type="InterPro" id="IPR018117">
    <property type="entry name" value="C5_DNA_meth_AS"/>
</dbReference>
<dbReference type="PROSITE" id="PS51679">
    <property type="entry name" value="SAM_MT_C5"/>
    <property type="match status" value="1"/>
</dbReference>
<evidence type="ECO:0000313" key="8">
    <source>
        <dbReference type="Proteomes" id="UP000070444"/>
    </source>
</evidence>
<dbReference type="Proteomes" id="UP000070444">
    <property type="component" value="Unassembled WGS sequence"/>
</dbReference>
<dbReference type="PANTHER" id="PTHR10629">
    <property type="entry name" value="CYTOSINE-SPECIFIC METHYLTRANSFERASE"/>
    <property type="match status" value="1"/>
</dbReference>
<dbReference type="AlphaFoldDB" id="A0A137PFU4"/>
<dbReference type="GO" id="GO:0003677">
    <property type="term" value="F:DNA binding"/>
    <property type="evidence" value="ECO:0007669"/>
    <property type="project" value="TreeGrafter"/>
</dbReference>
<dbReference type="InterPro" id="IPR029063">
    <property type="entry name" value="SAM-dependent_MTases_sf"/>
</dbReference>
<gene>
    <name evidence="7" type="ORF">CONCODRAFT_67936</name>
</gene>
<dbReference type="PRINTS" id="PR00105">
    <property type="entry name" value="C5METTRFRASE"/>
</dbReference>
<reference evidence="7 8" key="1">
    <citation type="journal article" date="2015" name="Genome Biol. Evol.">
        <title>Phylogenomic analyses indicate that early fungi evolved digesting cell walls of algal ancestors of land plants.</title>
        <authorList>
            <person name="Chang Y."/>
            <person name="Wang S."/>
            <person name="Sekimoto S."/>
            <person name="Aerts A.L."/>
            <person name="Choi C."/>
            <person name="Clum A."/>
            <person name="LaButti K.M."/>
            <person name="Lindquist E.A."/>
            <person name="Yee Ngan C."/>
            <person name="Ohm R.A."/>
            <person name="Salamov A.A."/>
            <person name="Grigoriev I.V."/>
            <person name="Spatafora J.W."/>
            <person name="Berbee M.L."/>
        </authorList>
    </citation>
    <scope>NUCLEOTIDE SEQUENCE [LARGE SCALE GENOMIC DNA]</scope>
    <source>
        <strain evidence="7 8">NRRL 28638</strain>
    </source>
</reference>
<protein>
    <recommendedName>
        <fullName evidence="6">Cytosine-specific methyltransferase</fullName>
        <ecNumber evidence="6">2.1.1.37</ecNumber>
    </recommendedName>
</protein>
<dbReference type="GO" id="GO:0032259">
    <property type="term" value="P:methylation"/>
    <property type="evidence" value="ECO:0007669"/>
    <property type="project" value="UniProtKB-KW"/>
</dbReference>
<keyword evidence="3 4" id="KW-0949">S-adenosyl-L-methionine</keyword>